<accession>A0A7J0EYB4</accession>
<evidence type="ECO:0000313" key="1">
    <source>
        <dbReference type="EMBL" id="GFY90959.1"/>
    </source>
</evidence>
<dbReference type="Proteomes" id="UP000585474">
    <property type="component" value="Unassembled WGS sequence"/>
</dbReference>
<dbReference type="EMBL" id="BJWL01000007">
    <property type="protein sequence ID" value="GFY90959.1"/>
    <property type="molecule type" value="Genomic_DNA"/>
</dbReference>
<evidence type="ECO:0000313" key="2">
    <source>
        <dbReference type="Proteomes" id="UP000585474"/>
    </source>
</evidence>
<dbReference type="AlphaFoldDB" id="A0A7J0EYB4"/>
<name>A0A7J0EYB4_9ERIC</name>
<proteinExistence type="predicted"/>
<gene>
    <name evidence="1" type="ORF">Acr_07g0011550</name>
</gene>
<organism evidence="1 2">
    <name type="scientific">Actinidia rufa</name>
    <dbReference type="NCBI Taxonomy" id="165716"/>
    <lineage>
        <taxon>Eukaryota</taxon>
        <taxon>Viridiplantae</taxon>
        <taxon>Streptophyta</taxon>
        <taxon>Embryophyta</taxon>
        <taxon>Tracheophyta</taxon>
        <taxon>Spermatophyta</taxon>
        <taxon>Magnoliopsida</taxon>
        <taxon>eudicotyledons</taxon>
        <taxon>Gunneridae</taxon>
        <taxon>Pentapetalae</taxon>
        <taxon>asterids</taxon>
        <taxon>Ericales</taxon>
        <taxon>Actinidiaceae</taxon>
        <taxon>Actinidia</taxon>
    </lineage>
</organism>
<protein>
    <submittedName>
        <fullName evidence="1">Uncharacterized protein</fullName>
    </submittedName>
</protein>
<comment type="caution">
    <text evidence="1">The sequence shown here is derived from an EMBL/GenBank/DDBJ whole genome shotgun (WGS) entry which is preliminary data.</text>
</comment>
<sequence length="75" mass="7962">MRFSHGSTARRCDSGNGWFDSADALLSPAMPSLHRSILLKLVDIFNAAVENVVVVIGAGGEAVDLRKGFGICSEK</sequence>
<reference evidence="1 2" key="1">
    <citation type="submission" date="2019-07" db="EMBL/GenBank/DDBJ databases">
        <title>De Novo Assembly of kiwifruit Actinidia rufa.</title>
        <authorList>
            <person name="Sugita-Konishi S."/>
            <person name="Sato K."/>
            <person name="Mori E."/>
            <person name="Abe Y."/>
            <person name="Kisaki G."/>
            <person name="Hamano K."/>
            <person name="Suezawa K."/>
            <person name="Otani M."/>
            <person name="Fukuda T."/>
            <person name="Manabe T."/>
            <person name="Gomi K."/>
            <person name="Tabuchi M."/>
            <person name="Akimitsu K."/>
            <person name="Kataoka I."/>
        </authorList>
    </citation>
    <scope>NUCLEOTIDE SEQUENCE [LARGE SCALE GENOMIC DNA]</scope>
    <source>
        <strain evidence="2">cv. Fuchu</strain>
    </source>
</reference>
<keyword evidence="2" id="KW-1185">Reference proteome</keyword>